<name>A0ABQ8B5J1_BRANA</name>
<accession>A0ABQ8B5J1</accession>
<dbReference type="Proteomes" id="UP000824890">
    <property type="component" value="Unassembled WGS sequence"/>
</dbReference>
<reference evidence="1 2" key="1">
    <citation type="submission" date="2021-05" db="EMBL/GenBank/DDBJ databases">
        <title>Genome Assembly of Synthetic Allotetraploid Brassica napus Reveals Homoeologous Exchanges between Subgenomes.</title>
        <authorList>
            <person name="Davis J.T."/>
        </authorList>
    </citation>
    <scope>NUCLEOTIDE SEQUENCE [LARGE SCALE GENOMIC DNA]</scope>
    <source>
        <strain evidence="2">cv. Da-Ae</strain>
        <tissue evidence="1">Seedling</tissue>
    </source>
</reference>
<proteinExistence type="predicted"/>
<protein>
    <submittedName>
        <fullName evidence="1">Uncharacterized protein</fullName>
    </submittedName>
</protein>
<evidence type="ECO:0000313" key="2">
    <source>
        <dbReference type="Proteomes" id="UP000824890"/>
    </source>
</evidence>
<gene>
    <name evidence="1" type="ORF">HID58_049633</name>
</gene>
<keyword evidence="2" id="KW-1185">Reference proteome</keyword>
<dbReference type="EMBL" id="JAGKQM010000012">
    <property type="protein sequence ID" value="KAH0900065.1"/>
    <property type="molecule type" value="Genomic_DNA"/>
</dbReference>
<sequence length="119" mass="13700">MTLARSDRTNMPLKTFKIGEKLTIAWIFISNQDLITLCSKTTLSRCIISEIHLLLIIPNWQQYHPKNKIKCLDGTIPVLLNTKNFITDANFFAEKYIHPQSADSPGVYVEHFHFHSIIS</sequence>
<evidence type="ECO:0000313" key="1">
    <source>
        <dbReference type="EMBL" id="KAH0900065.1"/>
    </source>
</evidence>
<comment type="caution">
    <text evidence="1">The sequence shown here is derived from an EMBL/GenBank/DDBJ whole genome shotgun (WGS) entry which is preliminary data.</text>
</comment>
<organism evidence="1 2">
    <name type="scientific">Brassica napus</name>
    <name type="common">Rape</name>
    <dbReference type="NCBI Taxonomy" id="3708"/>
    <lineage>
        <taxon>Eukaryota</taxon>
        <taxon>Viridiplantae</taxon>
        <taxon>Streptophyta</taxon>
        <taxon>Embryophyta</taxon>
        <taxon>Tracheophyta</taxon>
        <taxon>Spermatophyta</taxon>
        <taxon>Magnoliopsida</taxon>
        <taxon>eudicotyledons</taxon>
        <taxon>Gunneridae</taxon>
        <taxon>Pentapetalae</taxon>
        <taxon>rosids</taxon>
        <taxon>malvids</taxon>
        <taxon>Brassicales</taxon>
        <taxon>Brassicaceae</taxon>
        <taxon>Brassiceae</taxon>
        <taxon>Brassica</taxon>
    </lineage>
</organism>